<protein>
    <submittedName>
        <fullName evidence="1">Uncharacterized protein</fullName>
    </submittedName>
</protein>
<evidence type="ECO:0000313" key="1">
    <source>
        <dbReference type="EMBL" id="SVB29747.1"/>
    </source>
</evidence>
<dbReference type="EMBL" id="UINC01036177">
    <property type="protein sequence ID" value="SVB29747.1"/>
    <property type="molecule type" value="Genomic_DNA"/>
</dbReference>
<dbReference type="AlphaFoldDB" id="A0A382CWP4"/>
<gene>
    <name evidence="1" type="ORF">METZ01_LOCUS182601</name>
</gene>
<accession>A0A382CWP4</accession>
<proteinExistence type="predicted"/>
<reference evidence="1" key="1">
    <citation type="submission" date="2018-05" db="EMBL/GenBank/DDBJ databases">
        <authorList>
            <person name="Lanie J.A."/>
            <person name="Ng W.-L."/>
            <person name="Kazmierczak K.M."/>
            <person name="Andrzejewski T.M."/>
            <person name="Davidsen T.M."/>
            <person name="Wayne K.J."/>
            <person name="Tettelin H."/>
            <person name="Glass J.I."/>
            <person name="Rusch D."/>
            <person name="Podicherti R."/>
            <person name="Tsui H.-C.T."/>
            <person name="Winkler M.E."/>
        </authorList>
    </citation>
    <scope>NUCLEOTIDE SEQUENCE</scope>
</reference>
<sequence>MKTYSRFKESKLDDKMDKYVSDEIKKRKLAKFPVNATDDIKMRMKPNKPAFKFPSPTGSMMIHVFLRKMAPPAKKHTMAFNYQLEEK</sequence>
<name>A0A382CWP4_9ZZZZ</name>
<organism evidence="1">
    <name type="scientific">marine metagenome</name>
    <dbReference type="NCBI Taxonomy" id="408172"/>
    <lineage>
        <taxon>unclassified sequences</taxon>
        <taxon>metagenomes</taxon>
        <taxon>ecological metagenomes</taxon>
    </lineage>
</organism>